<dbReference type="EMBL" id="JAVDUM010000005">
    <property type="protein sequence ID" value="MDR6866918.1"/>
    <property type="molecule type" value="Genomic_DNA"/>
</dbReference>
<protein>
    <recommendedName>
        <fullName evidence="3">Heparan-alpha-glucosaminide N-acetyltransferase catalytic domain-containing protein</fullName>
    </recommendedName>
</protein>
<keyword evidence="5" id="KW-1185">Reference proteome</keyword>
<evidence type="ECO:0000313" key="5">
    <source>
        <dbReference type="Proteomes" id="UP001259347"/>
    </source>
</evidence>
<feature type="transmembrane region" description="Helical" evidence="2">
    <location>
        <begin position="356"/>
        <end position="377"/>
    </location>
</feature>
<dbReference type="Proteomes" id="UP001259347">
    <property type="component" value="Unassembled WGS sequence"/>
</dbReference>
<feature type="transmembrane region" description="Helical" evidence="2">
    <location>
        <begin position="389"/>
        <end position="410"/>
    </location>
</feature>
<evidence type="ECO:0000259" key="3">
    <source>
        <dbReference type="Pfam" id="PF07786"/>
    </source>
</evidence>
<feature type="region of interest" description="Disordered" evidence="1">
    <location>
        <begin position="1"/>
        <end position="28"/>
    </location>
</feature>
<feature type="compositionally biased region" description="Low complexity" evidence="1">
    <location>
        <begin position="19"/>
        <end position="28"/>
    </location>
</feature>
<feature type="transmembrane region" description="Helical" evidence="2">
    <location>
        <begin position="238"/>
        <end position="260"/>
    </location>
</feature>
<keyword evidence="2" id="KW-0472">Membrane</keyword>
<evidence type="ECO:0000256" key="2">
    <source>
        <dbReference type="SAM" id="Phobius"/>
    </source>
</evidence>
<evidence type="ECO:0000313" key="4">
    <source>
        <dbReference type="EMBL" id="MDR6866918.1"/>
    </source>
</evidence>
<proteinExistence type="predicted"/>
<dbReference type="InterPro" id="IPR012429">
    <property type="entry name" value="HGSNAT_cat"/>
</dbReference>
<feature type="transmembrane region" description="Helical" evidence="2">
    <location>
        <begin position="75"/>
        <end position="94"/>
    </location>
</feature>
<feature type="transmembrane region" description="Helical" evidence="2">
    <location>
        <begin position="106"/>
        <end position="123"/>
    </location>
</feature>
<feature type="domain" description="Heparan-alpha-glucosaminide N-acetyltransferase catalytic" evidence="3">
    <location>
        <begin position="34"/>
        <end position="228"/>
    </location>
</feature>
<keyword evidence="2" id="KW-1133">Transmembrane helix</keyword>
<feature type="transmembrane region" description="Helical" evidence="2">
    <location>
        <begin position="208"/>
        <end position="226"/>
    </location>
</feature>
<name>A0ABU1SDE6_9MICO</name>
<dbReference type="Pfam" id="PF07786">
    <property type="entry name" value="HGSNAT_cat"/>
    <property type="match status" value="1"/>
</dbReference>
<reference evidence="4 5" key="1">
    <citation type="submission" date="2023-07" db="EMBL/GenBank/DDBJ databases">
        <title>Sorghum-associated microbial communities from plants grown in Nebraska, USA.</title>
        <authorList>
            <person name="Schachtman D."/>
        </authorList>
    </citation>
    <scope>NUCLEOTIDE SEQUENCE [LARGE SCALE GENOMIC DNA]</scope>
    <source>
        <strain evidence="4 5">2980</strain>
    </source>
</reference>
<feature type="transmembrane region" description="Helical" evidence="2">
    <location>
        <begin position="31"/>
        <end position="55"/>
    </location>
</feature>
<accession>A0ABU1SDE6</accession>
<dbReference type="RefSeq" id="WP_310019170.1">
    <property type="nucleotide sequence ID" value="NZ_JAVDUM010000005.1"/>
</dbReference>
<organism evidence="4 5">
    <name type="scientific">Microbacterium resistens</name>
    <dbReference type="NCBI Taxonomy" id="156977"/>
    <lineage>
        <taxon>Bacteria</taxon>
        <taxon>Bacillati</taxon>
        <taxon>Actinomycetota</taxon>
        <taxon>Actinomycetes</taxon>
        <taxon>Micrococcales</taxon>
        <taxon>Microbacteriaceae</taxon>
        <taxon>Microbacterium</taxon>
    </lineage>
</organism>
<comment type="caution">
    <text evidence="4">The sequence shown here is derived from an EMBL/GenBank/DDBJ whole genome shotgun (WGS) entry which is preliminary data.</text>
</comment>
<keyword evidence="2" id="KW-0812">Transmembrane</keyword>
<sequence>MTGGITNITAPRRSRSNDAPSPSRRGASRSAGFRITGLDLARFVALIGMMAAHVWTYAPDGSYSVAEQVVSGKAAALFAVLAGVGITLTSRRALAEGRVGAARWNLFGRGLAIILIGLTLGIVGGMGGILVILVYYGVMFWVAIPMLRWPSTALLIGAGVLAVGWPPLSAWLREGMMQPFELGGASWFSLTDPAAFGRGLFLTGTYPVPTWIVYAMVGMVIGRLVLAAQEHGDLRRLGLRLTAIGSAVAVAAWGASLLLLGPLGGRTALIATRPDLDPALLDRLLSETGMGAPITGDLWWLASATPHTGTLFDLGLTTGIALVVIGLCLLLGTALRGTPARLLEPLRRAGAAPLTVYTAHIIAAAVTVLVILSGGMLDPSEERPWYTSSAGLWGLHVLGAILIGVTLMALDRRGPMETFVSWFGRLFTRLFTRSRKG</sequence>
<gene>
    <name evidence="4" type="ORF">J2Y69_001517</name>
</gene>
<feature type="transmembrane region" description="Helical" evidence="2">
    <location>
        <begin position="314"/>
        <end position="335"/>
    </location>
</feature>
<evidence type="ECO:0000256" key="1">
    <source>
        <dbReference type="SAM" id="MobiDB-lite"/>
    </source>
</evidence>